<dbReference type="EMBL" id="KB206860">
    <property type="protein sequence ID" value="ELP87505.1"/>
    <property type="molecule type" value="Genomic_DNA"/>
</dbReference>
<organism evidence="6 7">
    <name type="scientific">Entamoeba invadens IP1</name>
    <dbReference type="NCBI Taxonomy" id="370355"/>
    <lineage>
        <taxon>Eukaryota</taxon>
        <taxon>Amoebozoa</taxon>
        <taxon>Evosea</taxon>
        <taxon>Archamoebae</taxon>
        <taxon>Mastigamoebida</taxon>
        <taxon>Entamoebidae</taxon>
        <taxon>Entamoeba</taxon>
    </lineage>
</organism>
<keyword evidence="1" id="KW-0479">Metal-binding</keyword>
<keyword evidence="7" id="KW-1185">Reference proteome</keyword>
<evidence type="ECO:0000313" key="7">
    <source>
        <dbReference type="Proteomes" id="UP000014680"/>
    </source>
</evidence>
<feature type="compositionally biased region" description="Basic and acidic residues" evidence="4">
    <location>
        <begin position="34"/>
        <end position="46"/>
    </location>
</feature>
<dbReference type="GO" id="GO:0046872">
    <property type="term" value="F:metal ion binding"/>
    <property type="evidence" value="ECO:0007669"/>
    <property type="project" value="UniProtKB-KW"/>
</dbReference>
<dbReference type="PROSITE" id="PS50081">
    <property type="entry name" value="ZF_DAG_PE_2"/>
    <property type="match status" value="1"/>
</dbReference>
<feature type="coiled-coil region" evidence="3">
    <location>
        <begin position="112"/>
        <end position="181"/>
    </location>
</feature>
<evidence type="ECO:0000256" key="1">
    <source>
        <dbReference type="ARBA" id="ARBA00022723"/>
    </source>
</evidence>
<feature type="domain" description="Phorbol-ester/DAG-type" evidence="5">
    <location>
        <begin position="811"/>
        <end position="862"/>
    </location>
</feature>
<dbReference type="VEuPathDB" id="AmoebaDB:EIN_097920"/>
<dbReference type="CDD" id="cd00029">
    <property type="entry name" value="C1"/>
    <property type="match status" value="1"/>
</dbReference>
<accession>A0A0A1U0S6</accession>
<dbReference type="RefSeq" id="XP_004254276.1">
    <property type="nucleotide sequence ID" value="XM_004254228.1"/>
</dbReference>
<feature type="region of interest" description="Disordered" evidence="4">
    <location>
        <begin position="866"/>
        <end position="906"/>
    </location>
</feature>
<dbReference type="InterPro" id="IPR046349">
    <property type="entry name" value="C1-like_sf"/>
</dbReference>
<dbReference type="GeneID" id="14886290"/>
<dbReference type="OMA" id="QWRISAV"/>
<feature type="coiled-coil region" evidence="3">
    <location>
        <begin position="271"/>
        <end position="305"/>
    </location>
</feature>
<evidence type="ECO:0000256" key="4">
    <source>
        <dbReference type="SAM" id="MobiDB-lite"/>
    </source>
</evidence>
<dbReference type="OrthoDB" id="29163at2759"/>
<feature type="compositionally biased region" description="Polar residues" evidence="4">
    <location>
        <begin position="19"/>
        <end position="30"/>
    </location>
</feature>
<evidence type="ECO:0000256" key="2">
    <source>
        <dbReference type="ARBA" id="ARBA00022833"/>
    </source>
</evidence>
<feature type="compositionally biased region" description="Low complexity" evidence="4">
    <location>
        <begin position="61"/>
        <end position="78"/>
    </location>
</feature>
<sequence length="906" mass="99577">MGFLWLDKTKNRFGYLSKNGVNLNKNNTAVMSDKTGDADKESKKSESPGSSDDYSGKYSESDQSSHSSKSSSKGSTKSSEGDDDSTGTDSEGSSGGAKEMLEEIIKEYSELKRTTIFQKEELERKITKLNAELTEAKKMSETRKDQALRSTDALKKVIAEVVKMKEERENLVTQIEDERKAHADTIKQLHAVQSQVNSGVGAGPSELEMTFRVLLDGSKVTDAILVKNVDSEKDDLRLQRSLLENKIMSLGQDIVLLKQERDSNKENIKNMGEMKKSIDELMKKNSELEDEKAKLKRDNETLKKKGSNMPTLSFKAESTEASLKLKSAAEELDKSISLMECPTDILDLLDSVEEMMKDQVFHRTMFNCVSTKCKSVLGAVLLSAGLTTDVAINNLYVIKSVQSEAIRSKVPTNLKVYDKILEEVLLFEDQFKKKAPIKIVDENYAPSLRATISGRKNRTASVYTGVNFPTPHFDKAAMPSPGVSSKGDASSNTGEAFKAVESLEKEIKAEDDKIESKEMVCNVSNTVSHVFLVNGNIWVVKKTEGGKSTISSYSPSFLKKETESTPVEFRITTVHVNGTHVICGGEDGLVNVYEERVSNRLETDLTLTKRVVAIGSKPGKNTVWVLSEESLATFELAKKLKPKMFKLKLPIKGSLIQSGCICGKYFCVGTVFGALRTSYPPTSKSVFKQISELPSVSFGAMEAVGDSLWAVSQDKNTVFNLHGKEVKTFNLVKPNSLTSIADDMWIGTGDGCIKAINTKSLAVTDFVCTHSQVDMVGGAVLEIPQPNLSKVYYFFFAEGCTLRSLPTEYYNHRYNLSTDSIGRNCIVCGKIVHNGLYCSYCPACCHTDCSDKAALDATLRLCSRDPEKKSKQTKVKVTTARSSSTSIGKPPSPLGVSKGDNTSDSK</sequence>
<reference evidence="6 7" key="1">
    <citation type="submission" date="2012-10" db="EMBL/GenBank/DDBJ databases">
        <authorList>
            <person name="Zafar N."/>
            <person name="Inman J."/>
            <person name="Hall N."/>
            <person name="Lorenzi H."/>
            <person name="Caler E."/>
        </authorList>
    </citation>
    <scope>NUCLEOTIDE SEQUENCE [LARGE SCALE GENOMIC DNA]</scope>
    <source>
        <strain evidence="6 7">IP1</strain>
    </source>
</reference>
<dbReference type="SUPFAM" id="SSF57889">
    <property type="entry name" value="Cysteine-rich domain"/>
    <property type="match status" value="1"/>
</dbReference>
<gene>
    <name evidence="6" type="ORF">EIN_097920</name>
</gene>
<dbReference type="KEGG" id="eiv:EIN_097920"/>
<keyword evidence="2" id="KW-0862">Zinc</keyword>
<evidence type="ECO:0000313" key="6">
    <source>
        <dbReference type="EMBL" id="ELP87505.1"/>
    </source>
</evidence>
<dbReference type="SUPFAM" id="SSF50998">
    <property type="entry name" value="Quinoprotein alcohol dehydrogenase-like"/>
    <property type="match status" value="1"/>
</dbReference>
<keyword evidence="3" id="KW-0175">Coiled coil</keyword>
<dbReference type="AlphaFoldDB" id="A0A0A1U0S6"/>
<evidence type="ECO:0000259" key="5">
    <source>
        <dbReference type="PROSITE" id="PS50081"/>
    </source>
</evidence>
<evidence type="ECO:0000256" key="3">
    <source>
        <dbReference type="SAM" id="Coils"/>
    </source>
</evidence>
<name>A0A0A1U0S6_ENTIV</name>
<protein>
    <recommendedName>
        <fullName evidence="5">Phorbol-ester/DAG-type domain-containing protein</fullName>
    </recommendedName>
</protein>
<proteinExistence type="predicted"/>
<dbReference type="InterPro" id="IPR011047">
    <property type="entry name" value="Quinoprotein_ADH-like_sf"/>
</dbReference>
<feature type="region of interest" description="Disordered" evidence="4">
    <location>
        <begin position="16"/>
        <end position="97"/>
    </location>
</feature>
<dbReference type="Proteomes" id="UP000014680">
    <property type="component" value="Unassembled WGS sequence"/>
</dbReference>
<dbReference type="InterPro" id="IPR002219">
    <property type="entry name" value="PKC_DAG/PE"/>
</dbReference>